<name>A0A1G4B332_9PEZI</name>
<feature type="signal peptide" evidence="1">
    <location>
        <begin position="1"/>
        <end position="24"/>
    </location>
</feature>
<keyword evidence="3" id="KW-1185">Reference proteome</keyword>
<keyword evidence="1" id="KW-0732">Signal</keyword>
<gene>
    <name evidence="2" type="ORF">CORC01_08907</name>
</gene>
<sequence>MGFHSTCALLLVSSLPTFEKSVSAIRRQRACPGYLELSISLLL</sequence>
<dbReference type="AlphaFoldDB" id="A0A1G4B332"/>
<organism evidence="2 3">
    <name type="scientific">Colletotrichum orchidophilum</name>
    <dbReference type="NCBI Taxonomy" id="1209926"/>
    <lineage>
        <taxon>Eukaryota</taxon>
        <taxon>Fungi</taxon>
        <taxon>Dikarya</taxon>
        <taxon>Ascomycota</taxon>
        <taxon>Pezizomycotina</taxon>
        <taxon>Sordariomycetes</taxon>
        <taxon>Hypocreomycetidae</taxon>
        <taxon>Glomerellales</taxon>
        <taxon>Glomerellaceae</taxon>
        <taxon>Colletotrichum</taxon>
    </lineage>
</organism>
<evidence type="ECO:0000313" key="2">
    <source>
        <dbReference type="EMBL" id="OHE95766.1"/>
    </source>
</evidence>
<reference evidence="2 3" key="1">
    <citation type="submission" date="2016-09" db="EMBL/GenBank/DDBJ databases">
        <authorList>
            <person name="Capua I."/>
            <person name="De Benedictis P."/>
            <person name="Joannis T."/>
            <person name="Lombin L.H."/>
            <person name="Cattoli G."/>
        </authorList>
    </citation>
    <scope>NUCLEOTIDE SEQUENCE [LARGE SCALE GENOMIC DNA]</scope>
    <source>
        <strain evidence="2 3">IMI 309357</strain>
    </source>
</reference>
<dbReference type="GeneID" id="34562047"/>
<evidence type="ECO:0000256" key="1">
    <source>
        <dbReference type="SAM" id="SignalP"/>
    </source>
</evidence>
<feature type="chain" id="PRO_5009602412" evidence="1">
    <location>
        <begin position="25"/>
        <end position="43"/>
    </location>
</feature>
<comment type="caution">
    <text evidence="2">The sequence shown here is derived from an EMBL/GenBank/DDBJ whole genome shotgun (WGS) entry which is preliminary data.</text>
</comment>
<protein>
    <submittedName>
        <fullName evidence="2">Uncharacterized protein</fullName>
    </submittedName>
</protein>
<evidence type="ECO:0000313" key="3">
    <source>
        <dbReference type="Proteomes" id="UP000176998"/>
    </source>
</evidence>
<dbReference type="RefSeq" id="XP_022472927.1">
    <property type="nucleotide sequence ID" value="XM_022620537.1"/>
</dbReference>
<proteinExistence type="predicted"/>
<dbReference type="EMBL" id="MJBS01000078">
    <property type="protein sequence ID" value="OHE95766.1"/>
    <property type="molecule type" value="Genomic_DNA"/>
</dbReference>
<dbReference type="Proteomes" id="UP000176998">
    <property type="component" value="Unassembled WGS sequence"/>
</dbReference>
<accession>A0A1G4B332</accession>